<dbReference type="InterPro" id="IPR004564">
    <property type="entry name" value="OM_lipoprot_carrier_LolA-like"/>
</dbReference>
<dbReference type="RefSeq" id="WP_116270595.1">
    <property type="nucleotide sequence ID" value="NZ_BGZJ01000001.1"/>
</dbReference>
<protein>
    <recommendedName>
        <fullName evidence="4 10">Outer-membrane lipoprotein carrier protein</fullName>
    </recommendedName>
</protein>
<dbReference type="InterPro" id="IPR029046">
    <property type="entry name" value="LolA/LolB/LppX"/>
</dbReference>
<dbReference type="Gene3D" id="2.50.20.10">
    <property type="entry name" value="Lipoprotein localisation LolA/LolB/LppX"/>
    <property type="match status" value="1"/>
</dbReference>
<keyword evidence="8 10" id="KW-0653">Protein transport</keyword>
<evidence type="ECO:0000313" key="11">
    <source>
        <dbReference type="EMBL" id="GBO93625.1"/>
    </source>
</evidence>
<dbReference type="Proteomes" id="UP000266091">
    <property type="component" value="Unassembled WGS sequence"/>
</dbReference>
<evidence type="ECO:0000256" key="9">
    <source>
        <dbReference type="ARBA" id="ARBA00023186"/>
    </source>
</evidence>
<gene>
    <name evidence="10 11" type="primary">lolA</name>
    <name evidence="11" type="ORF">MESMUL_09790</name>
</gene>
<sequence precursor="true">MQKNACAALATALLLGSFSIPSLASGTEQLASFLKGTHSASGSFSQVTADRKGKTGQAMSGVFKFQRPGKFVWNYEKPYEQGIYCNGRTISVWDPDLRQVTVKAIASSMPSSPAAILFGNNDFRRDFTVKDAGTKDGLEWIDAVPKLHDTSFTDIRIGFRDGLPAAMTLKDSFGQTITLHMSDMKKNPSISSSAFEFRPPKGAEILRQ</sequence>
<dbReference type="AlphaFoldDB" id="A0A388SBN7"/>
<dbReference type="EMBL" id="BGZJ01000001">
    <property type="protein sequence ID" value="GBO93625.1"/>
    <property type="molecule type" value="Genomic_DNA"/>
</dbReference>
<keyword evidence="9 10" id="KW-0143">Chaperone</keyword>
<name>A0A388SBN7_9BURK</name>
<comment type="subcellular location">
    <subcellularLocation>
        <location evidence="1 10">Periplasm</location>
    </subcellularLocation>
</comment>
<dbReference type="Pfam" id="PF03548">
    <property type="entry name" value="LolA"/>
    <property type="match status" value="1"/>
</dbReference>
<proteinExistence type="inferred from homology"/>
<comment type="similarity">
    <text evidence="2 10">Belongs to the LolA family.</text>
</comment>
<keyword evidence="6 10" id="KW-0732">Signal</keyword>
<evidence type="ECO:0000256" key="3">
    <source>
        <dbReference type="ARBA" id="ARBA00011245"/>
    </source>
</evidence>
<dbReference type="PANTHER" id="PTHR35869:SF1">
    <property type="entry name" value="OUTER-MEMBRANE LIPOPROTEIN CARRIER PROTEIN"/>
    <property type="match status" value="1"/>
</dbReference>
<feature type="chain" id="PRO_5022282789" description="Outer-membrane lipoprotein carrier protein" evidence="10">
    <location>
        <begin position="25"/>
        <end position="208"/>
    </location>
</feature>
<evidence type="ECO:0000256" key="8">
    <source>
        <dbReference type="ARBA" id="ARBA00022927"/>
    </source>
</evidence>
<accession>A0A388SBN7</accession>
<keyword evidence="5 10" id="KW-0813">Transport</keyword>
<keyword evidence="12" id="KW-1185">Reference proteome</keyword>
<dbReference type="CDD" id="cd16325">
    <property type="entry name" value="LolA"/>
    <property type="match status" value="1"/>
</dbReference>
<dbReference type="InterPro" id="IPR018323">
    <property type="entry name" value="OM_lipoprot_carrier_LolA_Pbac"/>
</dbReference>
<dbReference type="GO" id="GO:0044874">
    <property type="term" value="P:lipoprotein localization to outer membrane"/>
    <property type="evidence" value="ECO:0007669"/>
    <property type="project" value="UniProtKB-UniRule"/>
</dbReference>
<dbReference type="HAMAP" id="MF_00240">
    <property type="entry name" value="LolA"/>
    <property type="match status" value="1"/>
</dbReference>
<comment type="caution">
    <text evidence="11">The sequence shown here is derived from an EMBL/GenBank/DDBJ whole genome shotgun (WGS) entry which is preliminary data.</text>
</comment>
<evidence type="ECO:0000256" key="5">
    <source>
        <dbReference type="ARBA" id="ARBA00022448"/>
    </source>
</evidence>
<evidence type="ECO:0000256" key="2">
    <source>
        <dbReference type="ARBA" id="ARBA00007615"/>
    </source>
</evidence>
<keyword evidence="7 10" id="KW-0574">Periplasm</keyword>
<keyword evidence="11" id="KW-0449">Lipoprotein</keyword>
<evidence type="ECO:0000256" key="4">
    <source>
        <dbReference type="ARBA" id="ARBA00014035"/>
    </source>
</evidence>
<evidence type="ECO:0000256" key="7">
    <source>
        <dbReference type="ARBA" id="ARBA00022764"/>
    </source>
</evidence>
<dbReference type="GO" id="GO:0042597">
    <property type="term" value="C:periplasmic space"/>
    <property type="evidence" value="ECO:0007669"/>
    <property type="project" value="UniProtKB-SubCell"/>
</dbReference>
<dbReference type="OrthoDB" id="9787361at2"/>
<dbReference type="GO" id="GO:0042953">
    <property type="term" value="P:lipoprotein transport"/>
    <property type="evidence" value="ECO:0007669"/>
    <property type="project" value="InterPro"/>
</dbReference>
<comment type="function">
    <text evidence="10">Participates in the translocation of lipoproteins from the inner membrane to the outer membrane. Only forms a complex with a lipoprotein if the residue after the N-terminal Cys is not an aspartate (The Asp acts as a targeting signal to indicate that the lipoprotein should stay in the inner membrane).</text>
</comment>
<evidence type="ECO:0000256" key="6">
    <source>
        <dbReference type="ARBA" id="ARBA00022729"/>
    </source>
</evidence>
<dbReference type="PANTHER" id="PTHR35869">
    <property type="entry name" value="OUTER-MEMBRANE LIPOPROTEIN CARRIER PROTEIN"/>
    <property type="match status" value="1"/>
</dbReference>
<evidence type="ECO:0000256" key="1">
    <source>
        <dbReference type="ARBA" id="ARBA00004418"/>
    </source>
</evidence>
<reference evidence="11 12" key="1">
    <citation type="journal article" date="2018" name="Int. J. Syst. Evol. Microbiol.">
        <title>Mesosutterella multiformis gen. nov., sp. nov., a member of the family Sutterellaceae and Sutterella megalosphaeroides sp. nov., isolated from human faeces.</title>
        <authorList>
            <person name="Sakamoto M."/>
            <person name="Ikeyama N."/>
            <person name="Kunihiro T."/>
            <person name="Iino T."/>
            <person name="Yuki M."/>
            <person name="Ohkuma M."/>
        </authorList>
    </citation>
    <scope>NUCLEOTIDE SEQUENCE [LARGE SCALE GENOMIC DNA]</scope>
    <source>
        <strain evidence="11 12">4NBBH2</strain>
    </source>
</reference>
<accession>A0A401LJ81</accession>
<organism evidence="11 12">
    <name type="scientific">Mesosutterella multiformis</name>
    <dbReference type="NCBI Taxonomy" id="2259133"/>
    <lineage>
        <taxon>Bacteria</taxon>
        <taxon>Pseudomonadati</taxon>
        <taxon>Pseudomonadota</taxon>
        <taxon>Betaproteobacteria</taxon>
        <taxon>Burkholderiales</taxon>
        <taxon>Sutterellaceae</taxon>
        <taxon>Mesosutterella</taxon>
    </lineage>
</organism>
<dbReference type="SUPFAM" id="SSF89392">
    <property type="entry name" value="Prokaryotic lipoproteins and lipoprotein localization factors"/>
    <property type="match status" value="1"/>
</dbReference>
<evidence type="ECO:0000256" key="10">
    <source>
        <dbReference type="HAMAP-Rule" id="MF_00240"/>
    </source>
</evidence>
<dbReference type="NCBIfam" id="TIGR00547">
    <property type="entry name" value="lolA"/>
    <property type="match status" value="1"/>
</dbReference>
<comment type="subunit">
    <text evidence="3 10">Monomer.</text>
</comment>
<evidence type="ECO:0000313" key="12">
    <source>
        <dbReference type="Proteomes" id="UP000266091"/>
    </source>
</evidence>
<feature type="signal peptide" evidence="10">
    <location>
        <begin position="1"/>
        <end position="24"/>
    </location>
</feature>